<feature type="chain" id="PRO_5005601925" description="Methyltransferase domain-containing protein" evidence="5">
    <location>
        <begin position="23"/>
        <end position="383"/>
    </location>
</feature>
<dbReference type="SUPFAM" id="SSF53335">
    <property type="entry name" value="S-adenosyl-L-methionine-dependent methyltransferases"/>
    <property type="match status" value="1"/>
</dbReference>
<dbReference type="GO" id="GO:0032259">
    <property type="term" value="P:methylation"/>
    <property type="evidence" value="ECO:0007669"/>
    <property type="project" value="UniProtKB-KW"/>
</dbReference>
<dbReference type="InterPro" id="IPR029063">
    <property type="entry name" value="SAM-dependent_MTases_sf"/>
</dbReference>
<keyword evidence="7" id="KW-1185">Reference proteome</keyword>
<keyword evidence="3" id="KW-0808">Transferase</keyword>
<dbReference type="PANTHER" id="PTHR32183:SF6">
    <property type="entry name" value="CYSTEINE SULFINATE DESULFINASE_CYSTEINE DESULFURASE AND RELATED ENZYMES"/>
    <property type="match status" value="1"/>
</dbReference>
<dbReference type="InterPro" id="IPR036497">
    <property type="entry name" value="GLTP_sf"/>
</dbReference>
<evidence type="ECO:0000256" key="3">
    <source>
        <dbReference type="ARBA" id="ARBA00022679"/>
    </source>
</evidence>
<proteinExistence type="predicted"/>
<dbReference type="AlphaFoldDB" id="A0A0M0JJT2"/>
<dbReference type="Gene3D" id="1.10.3520.10">
    <property type="entry name" value="Glycolipid transfer protein"/>
    <property type="match status" value="1"/>
</dbReference>
<comment type="caution">
    <text evidence="6">The sequence shown here is derived from an EMBL/GenBank/DDBJ whole genome shotgun (WGS) entry which is preliminary data.</text>
</comment>
<organism evidence="6 7">
    <name type="scientific">Chrysochromulina tobinii</name>
    <dbReference type="NCBI Taxonomy" id="1460289"/>
    <lineage>
        <taxon>Eukaryota</taxon>
        <taxon>Haptista</taxon>
        <taxon>Haptophyta</taxon>
        <taxon>Prymnesiophyceae</taxon>
        <taxon>Prymnesiales</taxon>
        <taxon>Chrysochromulinaceae</taxon>
        <taxon>Chrysochromulina</taxon>
    </lineage>
</organism>
<reference evidence="7" key="1">
    <citation type="journal article" date="2015" name="PLoS Genet.">
        <title>Genome Sequence and Transcriptome Analyses of Chrysochromulina tobin: Metabolic Tools for Enhanced Algal Fitness in the Prominent Order Prymnesiales (Haptophyceae).</title>
        <authorList>
            <person name="Hovde B.T."/>
            <person name="Deodato C.R."/>
            <person name="Hunsperger H.M."/>
            <person name="Ryken S.A."/>
            <person name="Yost W."/>
            <person name="Jha R.K."/>
            <person name="Patterson J."/>
            <person name="Monnat R.J. Jr."/>
            <person name="Barlow S.B."/>
            <person name="Starkenburg S.R."/>
            <person name="Cattolico R.A."/>
        </authorList>
    </citation>
    <scope>NUCLEOTIDE SEQUENCE</scope>
    <source>
        <strain evidence="7">CCMP291</strain>
    </source>
</reference>
<dbReference type="OrthoDB" id="276151at2759"/>
<keyword evidence="4" id="KW-0949">S-adenosyl-L-methionine</keyword>
<accession>A0A0M0JJT2</accession>
<keyword evidence="1" id="KW-0597">Phosphoprotein</keyword>
<keyword evidence="5" id="KW-0732">Signal</keyword>
<evidence type="ECO:0000313" key="6">
    <source>
        <dbReference type="EMBL" id="KOO26750.1"/>
    </source>
</evidence>
<dbReference type="Gene3D" id="3.40.50.150">
    <property type="entry name" value="Vaccinia Virus protein VP39"/>
    <property type="match status" value="1"/>
</dbReference>
<feature type="signal peptide" evidence="5">
    <location>
        <begin position="1"/>
        <end position="22"/>
    </location>
</feature>
<evidence type="ECO:0000256" key="4">
    <source>
        <dbReference type="ARBA" id="ARBA00022691"/>
    </source>
</evidence>
<gene>
    <name evidence="6" type="ORF">Ctob_013091</name>
</gene>
<evidence type="ECO:0000256" key="5">
    <source>
        <dbReference type="SAM" id="SignalP"/>
    </source>
</evidence>
<protein>
    <recommendedName>
        <fullName evidence="8">Methyltransferase domain-containing protein</fullName>
    </recommendedName>
</protein>
<dbReference type="GO" id="GO:0008757">
    <property type="term" value="F:S-adenosylmethionine-dependent methyltransferase activity"/>
    <property type="evidence" value="ECO:0007669"/>
    <property type="project" value="InterPro"/>
</dbReference>
<name>A0A0M0JJT2_9EUKA</name>
<evidence type="ECO:0000256" key="1">
    <source>
        <dbReference type="ARBA" id="ARBA00022553"/>
    </source>
</evidence>
<dbReference type="EMBL" id="JWZX01002808">
    <property type="protein sequence ID" value="KOO26750.1"/>
    <property type="molecule type" value="Genomic_DNA"/>
</dbReference>
<dbReference type="InterPro" id="IPR008854">
    <property type="entry name" value="TPMT"/>
</dbReference>
<evidence type="ECO:0000313" key="7">
    <source>
        <dbReference type="Proteomes" id="UP000037460"/>
    </source>
</evidence>
<keyword evidence="2" id="KW-0489">Methyltransferase</keyword>
<dbReference type="Pfam" id="PF05724">
    <property type="entry name" value="TPMT"/>
    <property type="match status" value="1"/>
</dbReference>
<dbReference type="PANTHER" id="PTHR32183">
    <property type="match status" value="1"/>
</dbReference>
<sequence>MHQAHGGPCVLLLFAQLHITEIFLHILCQLEFINSKLWSASPLLEALFGEKMSEHDAGRRILSPTRATRLAGALGWSSKAGVRCVTFNVQEAEHVSRRCERATAPSTAGAATVAERVLRTNAATFSGALLGEDDVDVLEFMRGCREFRDTILVRLGSFSRPAAKQVTDNLAKIEATYALNPRRFGSMHALLEMEARSQMHARMRTRGLADPSAAMGREGRAWGEPWAVYRVPLDEHGFDSIVALDLSPTACEAAREEIARSSSSAAIKARVAVECGDFFEMPSRRFDFIWDCTFLCALEPAVRERWAQQMSQLQAAHGGPPFALSVELVRSLLELAGFEATLVQDQLPLEVQHRRPADPIESVRSRGTALVSWRLRRKAPVSR</sequence>
<dbReference type="CDD" id="cd02440">
    <property type="entry name" value="AdoMet_MTases"/>
    <property type="match status" value="1"/>
</dbReference>
<evidence type="ECO:0000256" key="2">
    <source>
        <dbReference type="ARBA" id="ARBA00022603"/>
    </source>
</evidence>
<evidence type="ECO:0008006" key="8">
    <source>
        <dbReference type="Google" id="ProtNLM"/>
    </source>
</evidence>
<dbReference type="Proteomes" id="UP000037460">
    <property type="component" value="Unassembled WGS sequence"/>
</dbReference>